<reference evidence="2" key="1">
    <citation type="journal article" date="2020" name="Stud. Mycol.">
        <title>101 Dothideomycetes genomes: a test case for predicting lifestyles and emergence of pathogens.</title>
        <authorList>
            <person name="Haridas S."/>
            <person name="Albert R."/>
            <person name="Binder M."/>
            <person name="Bloem J."/>
            <person name="Labutti K."/>
            <person name="Salamov A."/>
            <person name="Andreopoulos B."/>
            <person name="Baker S."/>
            <person name="Barry K."/>
            <person name="Bills G."/>
            <person name="Bluhm B."/>
            <person name="Cannon C."/>
            <person name="Castanera R."/>
            <person name="Culley D."/>
            <person name="Daum C."/>
            <person name="Ezra D."/>
            <person name="Gonzalez J."/>
            <person name="Henrissat B."/>
            <person name="Kuo A."/>
            <person name="Liang C."/>
            <person name="Lipzen A."/>
            <person name="Lutzoni F."/>
            <person name="Magnuson J."/>
            <person name="Mondo S."/>
            <person name="Nolan M."/>
            <person name="Ohm R."/>
            <person name="Pangilinan J."/>
            <person name="Park H.-J."/>
            <person name="Ramirez L."/>
            <person name="Alfaro M."/>
            <person name="Sun H."/>
            <person name="Tritt A."/>
            <person name="Yoshinaga Y."/>
            <person name="Zwiers L.-H."/>
            <person name="Turgeon B."/>
            <person name="Goodwin S."/>
            <person name="Spatafora J."/>
            <person name="Crous P."/>
            <person name="Grigoriev I."/>
        </authorList>
    </citation>
    <scope>NUCLEOTIDE SEQUENCE</scope>
    <source>
        <strain evidence="2">CBS 627.86</strain>
    </source>
</reference>
<evidence type="ECO:0000313" key="3">
    <source>
        <dbReference type="Proteomes" id="UP000799770"/>
    </source>
</evidence>
<dbReference type="Proteomes" id="UP000799770">
    <property type="component" value="Unassembled WGS sequence"/>
</dbReference>
<dbReference type="EMBL" id="ML977320">
    <property type="protein sequence ID" value="KAF2116567.1"/>
    <property type="molecule type" value="Genomic_DNA"/>
</dbReference>
<keyword evidence="3" id="KW-1185">Reference proteome</keyword>
<feature type="region of interest" description="Disordered" evidence="1">
    <location>
        <begin position="1"/>
        <end position="110"/>
    </location>
</feature>
<feature type="compositionally biased region" description="Acidic residues" evidence="1">
    <location>
        <begin position="264"/>
        <end position="293"/>
    </location>
</feature>
<protein>
    <submittedName>
        <fullName evidence="2">Uncharacterized protein</fullName>
    </submittedName>
</protein>
<feature type="compositionally biased region" description="Basic and acidic residues" evidence="1">
    <location>
        <begin position="340"/>
        <end position="356"/>
    </location>
</feature>
<feature type="compositionally biased region" description="Low complexity" evidence="1">
    <location>
        <begin position="82"/>
        <end position="110"/>
    </location>
</feature>
<feature type="region of interest" description="Disordered" evidence="1">
    <location>
        <begin position="214"/>
        <end position="325"/>
    </location>
</feature>
<feature type="region of interest" description="Disordered" evidence="1">
    <location>
        <begin position="340"/>
        <end position="408"/>
    </location>
</feature>
<organism evidence="2 3">
    <name type="scientific">Lophiotrema nucula</name>
    <dbReference type="NCBI Taxonomy" id="690887"/>
    <lineage>
        <taxon>Eukaryota</taxon>
        <taxon>Fungi</taxon>
        <taxon>Dikarya</taxon>
        <taxon>Ascomycota</taxon>
        <taxon>Pezizomycotina</taxon>
        <taxon>Dothideomycetes</taxon>
        <taxon>Pleosporomycetidae</taxon>
        <taxon>Pleosporales</taxon>
        <taxon>Lophiotremataceae</taxon>
        <taxon>Lophiotrema</taxon>
    </lineage>
</organism>
<evidence type="ECO:0000313" key="2">
    <source>
        <dbReference type="EMBL" id="KAF2116567.1"/>
    </source>
</evidence>
<sequence>MVTRRKRAEKEHQESAENNEAVPAPGSSQLANGQKRDEKKRSARSKKQPTKASSVGRNRNTPGQSQARQQQTIAPPTSGIMNAAHQNQSHQQQPAAPSASSSSNVPHQSQVQQLPLGMTGTRWFAPGLDTTSNENHYRAISGILAPRQKLSVTDAILHVEAHWRRLPPWMRDFHMPIDPADPSIGKFRMYSRVWVQLVLNYDDTQDRANHWIQTGQYETPRGPIIDLSPPPGINKPPRARAAGKKTGKETGKGGTGKKRKRDDVEQEREEAEPGQPESSEDNGEAQGDVEETEAQQPQSSKDNGDETEDDGAGQPEHSEINDGEAAAILLSLVHAQAPESAERFHITSGLRERELATSRSTLHKTTARQQPMSLRPKPSPINPKNLAVNDPSAPDELMQLPSAGPPKTNYGTTYAASMGPYPEVLRGYFNKRGLWASERYKVSSVSGKKRRFSIDGDEMKGFGVVAESSTRSGRRIRAK</sequence>
<name>A0A6A5ZCT8_9PLEO</name>
<accession>A0A6A5ZCT8</accession>
<feature type="compositionally biased region" description="Polar residues" evidence="1">
    <location>
        <begin position="50"/>
        <end position="75"/>
    </location>
</feature>
<proteinExistence type="predicted"/>
<gene>
    <name evidence="2" type="ORF">BDV96DRAFT_572394</name>
</gene>
<dbReference type="AlphaFoldDB" id="A0A6A5ZCT8"/>
<evidence type="ECO:0000256" key="1">
    <source>
        <dbReference type="SAM" id="MobiDB-lite"/>
    </source>
</evidence>